<gene>
    <name evidence="2" type="ORF">GJA_4986</name>
</gene>
<dbReference type="HOGENOM" id="CLU_018914_1_0_4"/>
<sequence>MTHRFTAGTLGTLAAALVFAYAPLNAAHAAANQPAPAVSAPQAQKQLQRLADRYYDAQARFNPLNATTFGDNRYDDQLGKGIVPAVRARQFALYRQFLASLNTIKRAQLASKDQVSYDILGYELKTALAFETFPEHLLPLNQLDSVPVVLANYASGEGPQPISNVKQYDAYLSRIGQLPAWIDQAIANMREGIRDGVVLPKSLIASALPQFQKLLSSTPETSIYYTPVTKFPANFSDADKQRLTQSYRAIIGAKLMPALARLARFVENDYLPAGRDSSGRSALPNGAAWYQANVAAQTSTTLQPEQIHQIGLKEVARIQQQYAIIGPKLGYDGPPAGLPAWVAAQEKFRPFKTDQEVLDVYRKLNEQLNSKLPALFTLVPKVPLELRLEPELSRDTAASHYTAPAPDGTRPGVFWLVVTDPKRYPSTGMTTLFLHEGKPGHHFQIALTQELNLPDFRKFGDNNAFIEGWALYAETLGKEMDLFNDPAQYFGNLNDEMVRAVRLVIDTGLHAKGWSREKTIQYMSDTLGYDTVAKRETERYMAWPGQALGYKIGSLKILELRQRAEAALGPKFSLPKFHAVVLDDGPLPLNLLEAKVDRWIAEQK</sequence>
<dbReference type="AlphaFoldDB" id="W0V9U6"/>
<dbReference type="EMBL" id="HG322949">
    <property type="protein sequence ID" value="CDG85589.1"/>
    <property type="molecule type" value="Genomic_DNA"/>
</dbReference>
<evidence type="ECO:0000313" key="3">
    <source>
        <dbReference type="Proteomes" id="UP000027604"/>
    </source>
</evidence>
<reference evidence="2 3" key="1">
    <citation type="journal article" date="2015" name="Genome Announc.">
        <title>Genome Sequence of Mushroom Soft-Rot Pathogen Janthinobacterium agaricidamnosum.</title>
        <authorList>
            <person name="Graupner K."/>
            <person name="Lackner G."/>
            <person name="Hertweck C."/>
        </authorList>
    </citation>
    <scope>NUCLEOTIDE SEQUENCE [LARGE SCALE GENOMIC DNA]</scope>
    <source>
        <strain evidence="3">NBRC 102515 / DSM 9628</strain>
    </source>
</reference>
<feature type="signal peptide" evidence="1">
    <location>
        <begin position="1"/>
        <end position="29"/>
    </location>
</feature>
<name>W0V9U6_9BURK</name>
<protein>
    <recommendedName>
        <fullName evidence="4">DUF885 domain-containing protein</fullName>
    </recommendedName>
</protein>
<dbReference type="Pfam" id="PF05960">
    <property type="entry name" value="DUF885"/>
    <property type="match status" value="1"/>
</dbReference>
<dbReference type="STRING" id="1349767.GJA_4986"/>
<evidence type="ECO:0008006" key="4">
    <source>
        <dbReference type="Google" id="ProtNLM"/>
    </source>
</evidence>
<dbReference type="Proteomes" id="UP000027604">
    <property type="component" value="Chromosome I"/>
</dbReference>
<accession>W0V9U6</accession>
<proteinExistence type="predicted"/>
<dbReference type="KEGG" id="jag:GJA_4986"/>
<keyword evidence="1" id="KW-0732">Signal</keyword>
<feature type="chain" id="PRO_5004797677" description="DUF885 domain-containing protein" evidence="1">
    <location>
        <begin position="30"/>
        <end position="604"/>
    </location>
</feature>
<dbReference type="PANTHER" id="PTHR33361">
    <property type="entry name" value="GLR0591 PROTEIN"/>
    <property type="match status" value="1"/>
</dbReference>
<dbReference type="eggNOG" id="COG4805">
    <property type="taxonomic scope" value="Bacteria"/>
</dbReference>
<evidence type="ECO:0000313" key="2">
    <source>
        <dbReference type="EMBL" id="CDG85589.1"/>
    </source>
</evidence>
<dbReference type="PATRIC" id="fig|1349767.4.peg.1604"/>
<dbReference type="RefSeq" id="WP_038497113.1">
    <property type="nucleotide sequence ID" value="NZ_HG322949.1"/>
</dbReference>
<dbReference type="PANTHER" id="PTHR33361:SF16">
    <property type="entry name" value="DUF885 DOMAIN-CONTAINING PROTEIN"/>
    <property type="match status" value="1"/>
</dbReference>
<evidence type="ECO:0000256" key="1">
    <source>
        <dbReference type="SAM" id="SignalP"/>
    </source>
</evidence>
<organism evidence="2 3">
    <name type="scientific">Janthinobacterium agaricidamnosum NBRC 102515 = DSM 9628</name>
    <dbReference type="NCBI Taxonomy" id="1349767"/>
    <lineage>
        <taxon>Bacteria</taxon>
        <taxon>Pseudomonadati</taxon>
        <taxon>Pseudomonadota</taxon>
        <taxon>Betaproteobacteria</taxon>
        <taxon>Burkholderiales</taxon>
        <taxon>Oxalobacteraceae</taxon>
        <taxon>Janthinobacterium</taxon>
    </lineage>
</organism>
<keyword evidence="3" id="KW-1185">Reference proteome</keyword>
<dbReference type="InterPro" id="IPR010281">
    <property type="entry name" value="DUF885"/>
</dbReference>